<dbReference type="GeneID" id="115920415"/>
<proteinExistence type="predicted"/>
<dbReference type="RefSeq" id="XP_030832039.1">
    <property type="nucleotide sequence ID" value="XM_030976179.1"/>
</dbReference>
<name>A0A7M7N8M1_STRPU</name>
<evidence type="ECO:0000256" key="1">
    <source>
        <dbReference type="SAM" id="MobiDB-lite"/>
    </source>
</evidence>
<organism evidence="2 3">
    <name type="scientific">Strongylocentrotus purpuratus</name>
    <name type="common">Purple sea urchin</name>
    <dbReference type="NCBI Taxonomy" id="7668"/>
    <lineage>
        <taxon>Eukaryota</taxon>
        <taxon>Metazoa</taxon>
        <taxon>Echinodermata</taxon>
        <taxon>Eleutherozoa</taxon>
        <taxon>Echinozoa</taxon>
        <taxon>Echinoidea</taxon>
        <taxon>Euechinoidea</taxon>
        <taxon>Echinacea</taxon>
        <taxon>Camarodonta</taxon>
        <taxon>Echinidea</taxon>
        <taxon>Strongylocentrotidae</taxon>
        <taxon>Strongylocentrotus</taxon>
    </lineage>
</organism>
<accession>A0A7M7N8M1</accession>
<dbReference type="KEGG" id="spu:115920415"/>
<evidence type="ECO:0000313" key="2">
    <source>
        <dbReference type="EnsemblMetazoa" id="XP_030832039"/>
    </source>
</evidence>
<keyword evidence="3" id="KW-1185">Reference proteome</keyword>
<reference evidence="2" key="2">
    <citation type="submission" date="2021-01" db="UniProtKB">
        <authorList>
            <consortium name="EnsemblMetazoa"/>
        </authorList>
    </citation>
    <scope>IDENTIFICATION</scope>
</reference>
<protein>
    <submittedName>
        <fullName evidence="2">Uncharacterized protein</fullName>
    </submittedName>
</protein>
<dbReference type="EnsemblMetazoa" id="XM_030976179">
    <property type="protein sequence ID" value="XP_030832039"/>
    <property type="gene ID" value="LOC115920415"/>
</dbReference>
<feature type="region of interest" description="Disordered" evidence="1">
    <location>
        <begin position="15"/>
        <end position="89"/>
    </location>
</feature>
<feature type="compositionally biased region" description="Low complexity" evidence="1">
    <location>
        <begin position="18"/>
        <end position="89"/>
    </location>
</feature>
<evidence type="ECO:0000313" key="3">
    <source>
        <dbReference type="Proteomes" id="UP000007110"/>
    </source>
</evidence>
<sequence length="166" mass="16888">MHRVSYYVSWDIDIKCPTEGTTTGGTTTEGTSARGTTTGGNATEETSAKGTTTGGTTAEGTSATGMTTVGKTTVGTSAKGGTTPGGTTTEVTTTDGTITEGNMTRSLAGILKTGISGDNLSNISRAVFLITEETEYITVTDMGLLVDILQQISYLNSTDANVSFTG</sequence>
<dbReference type="Proteomes" id="UP000007110">
    <property type="component" value="Unassembled WGS sequence"/>
</dbReference>
<reference evidence="3" key="1">
    <citation type="submission" date="2015-02" db="EMBL/GenBank/DDBJ databases">
        <title>Genome sequencing for Strongylocentrotus purpuratus.</title>
        <authorList>
            <person name="Murali S."/>
            <person name="Liu Y."/>
            <person name="Vee V."/>
            <person name="English A."/>
            <person name="Wang M."/>
            <person name="Skinner E."/>
            <person name="Han Y."/>
            <person name="Muzny D.M."/>
            <person name="Worley K.C."/>
            <person name="Gibbs R.A."/>
        </authorList>
    </citation>
    <scope>NUCLEOTIDE SEQUENCE</scope>
</reference>
<dbReference type="InParanoid" id="A0A7M7N8M1"/>
<dbReference type="AlphaFoldDB" id="A0A7M7N8M1"/>